<dbReference type="Proteomes" id="UP000652761">
    <property type="component" value="Unassembled WGS sequence"/>
</dbReference>
<sequence length="77" mass="8523">MKRPSLIPLVGPSPLPLHQKLELVVKAVAKSLRRKRKAPRQRCGRHEGLRTGRLVPAAGWIASPDATTHTRSWASVE</sequence>
<gene>
    <name evidence="1" type="ORF">Taro_013255</name>
</gene>
<dbReference type="AlphaFoldDB" id="A0A843U632"/>
<comment type="caution">
    <text evidence="1">The sequence shown here is derived from an EMBL/GenBank/DDBJ whole genome shotgun (WGS) entry which is preliminary data.</text>
</comment>
<evidence type="ECO:0000313" key="2">
    <source>
        <dbReference type="Proteomes" id="UP000652761"/>
    </source>
</evidence>
<name>A0A843U632_COLES</name>
<protein>
    <submittedName>
        <fullName evidence="1">Uncharacterized protein</fullName>
    </submittedName>
</protein>
<reference evidence="1" key="1">
    <citation type="submission" date="2017-07" db="EMBL/GenBank/DDBJ databases">
        <title>Taro Niue Genome Assembly and Annotation.</title>
        <authorList>
            <person name="Atibalentja N."/>
            <person name="Keating K."/>
            <person name="Fields C.J."/>
        </authorList>
    </citation>
    <scope>NUCLEOTIDE SEQUENCE</scope>
    <source>
        <strain evidence="1">Niue_2</strain>
        <tissue evidence="1">Leaf</tissue>
    </source>
</reference>
<organism evidence="1 2">
    <name type="scientific">Colocasia esculenta</name>
    <name type="common">Wild taro</name>
    <name type="synonym">Arum esculentum</name>
    <dbReference type="NCBI Taxonomy" id="4460"/>
    <lineage>
        <taxon>Eukaryota</taxon>
        <taxon>Viridiplantae</taxon>
        <taxon>Streptophyta</taxon>
        <taxon>Embryophyta</taxon>
        <taxon>Tracheophyta</taxon>
        <taxon>Spermatophyta</taxon>
        <taxon>Magnoliopsida</taxon>
        <taxon>Liliopsida</taxon>
        <taxon>Araceae</taxon>
        <taxon>Aroideae</taxon>
        <taxon>Colocasieae</taxon>
        <taxon>Colocasia</taxon>
    </lineage>
</organism>
<proteinExistence type="predicted"/>
<keyword evidence="2" id="KW-1185">Reference proteome</keyword>
<evidence type="ECO:0000313" key="1">
    <source>
        <dbReference type="EMBL" id="MQL80802.1"/>
    </source>
</evidence>
<accession>A0A843U632</accession>
<dbReference type="EMBL" id="NMUH01000526">
    <property type="protein sequence ID" value="MQL80802.1"/>
    <property type="molecule type" value="Genomic_DNA"/>
</dbReference>